<evidence type="ECO:0000259" key="5">
    <source>
        <dbReference type="Pfam" id="PF07687"/>
    </source>
</evidence>
<evidence type="ECO:0000313" key="6">
    <source>
        <dbReference type="EMBL" id="SVA05522.1"/>
    </source>
</evidence>
<comment type="cofactor">
    <cofactor evidence="1">
        <name>Zn(2+)</name>
        <dbReference type="ChEBI" id="CHEBI:29105"/>
    </cofactor>
</comment>
<dbReference type="GO" id="GO:0046872">
    <property type="term" value="F:metal ion binding"/>
    <property type="evidence" value="ECO:0007669"/>
    <property type="project" value="UniProtKB-KW"/>
</dbReference>
<dbReference type="Gene3D" id="3.40.630.10">
    <property type="entry name" value="Zn peptidases"/>
    <property type="match status" value="1"/>
</dbReference>
<keyword evidence="3" id="KW-0378">Hydrolase</keyword>
<dbReference type="Pfam" id="PF01546">
    <property type="entry name" value="Peptidase_M20"/>
    <property type="match status" value="1"/>
</dbReference>
<sequence length="395" mass="41974">MTSKFGDMINSSTYPLDAELIASAIADWARIESPSYDPVAVNQMMDVASSTMESLGATVERTPGSDGYGDVITARFNWGSTPGILVLGHLDTVHLVGTLKESLSVRRDGDRLYGPGVMDMKGGMYLSVHALGHVLEEQGALSVPVTFMFIPDEEIGSPSTRALIEAQAHKSRWVLVPEPAHDGKLVTGRHAFLRFTLTVYGKAQHAGVARGVGRSAISAMARLISQIEALSDIDREVTYRVGVVSGGDFVNVVPTQCRAQVLCVAPTAGAFDEIRREMHALDTGDPELRVQVDDGPVRPLFQPTAGTLALYEIAASVAAELGLDLDHGQFGGGSDGNFTGALGIPTLDGLGVHGKGLHTKSEHIYVSSLVPRTQLLAGLYRALSDLAVGERTNLS</sequence>
<accession>A0A381SND2</accession>
<dbReference type="SUPFAM" id="SSF53187">
    <property type="entry name" value="Zn-dependent exopeptidases"/>
    <property type="match status" value="1"/>
</dbReference>
<dbReference type="CDD" id="cd03885">
    <property type="entry name" value="M20_CPDG2"/>
    <property type="match status" value="1"/>
</dbReference>
<feature type="domain" description="Peptidase M20 dimerisation" evidence="5">
    <location>
        <begin position="188"/>
        <end position="280"/>
    </location>
</feature>
<dbReference type="InterPro" id="IPR011650">
    <property type="entry name" value="Peptidase_M20_dimer"/>
</dbReference>
<reference evidence="6" key="1">
    <citation type="submission" date="2018-05" db="EMBL/GenBank/DDBJ databases">
        <authorList>
            <person name="Lanie J.A."/>
            <person name="Ng W.-L."/>
            <person name="Kazmierczak K.M."/>
            <person name="Andrzejewski T.M."/>
            <person name="Davidsen T.M."/>
            <person name="Wayne K.J."/>
            <person name="Tettelin H."/>
            <person name="Glass J.I."/>
            <person name="Rusch D."/>
            <person name="Podicherti R."/>
            <person name="Tsui H.-C.T."/>
            <person name="Winkler M.E."/>
        </authorList>
    </citation>
    <scope>NUCLEOTIDE SEQUENCE</scope>
</reference>
<dbReference type="NCBIfam" id="NF005678">
    <property type="entry name" value="PRK07473.1"/>
    <property type="match status" value="1"/>
</dbReference>
<dbReference type="GO" id="GO:0016787">
    <property type="term" value="F:hydrolase activity"/>
    <property type="evidence" value="ECO:0007669"/>
    <property type="project" value="UniProtKB-KW"/>
</dbReference>
<dbReference type="InterPro" id="IPR017150">
    <property type="entry name" value="Pept_M20_glutamate_carboxypep"/>
</dbReference>
<dbReference type="AlphaFoldDB" id="A0A381SND2"/>
<keyword evidence="2" id="KW-0479">Metal-binding</keyword>
<dbReference type="PANTHER" id="PTHR43808:SF9">
    <property type="entry name" value="BLL0789 PROTEIN"/>
    <property type="match status" value="1"/>
</dbReference>
<evidence type="ECO:0000256" key="4">
    <source>
        <dbReference type="ARBA" id="ARBA00022833"/>
    </source>
</evidence>
<gene>
    <name evidence="6" type="ORF">METZ01_LOCUS58376</name>
</gene>
<proteinExistence type="predicted"/>
<dbReference type="Pfam" id="PF07687">
    <property type="entry name" value="M20_dimer"/>
    <property type="match status" value="1"/>
</dbReference>
<dbReference type="InterPro" id="IPR050072">
    <property type="entry name" value="Peptidase_M20A"/>
</dbReference>
<dbReference type="EMBL" id="UINC01003348">
    <property type="protein sequence ID" value="SVA05522.1"/>
    <property type="molecule type" value="Genomic_DNA"/>
</dbReference>
<dbReference type="InterPro" id="IPR036264">
    <property type="entry name" value="Bact_exopeptidase_dim_dom"/>
</dbReference>
<dbReference type="SUPFAM" id="SSF55031">
    <property type="entry name" value="Bacterial exopeptidase dimerisation domain"/>
    <property type="match status" value="1"/>
</dbReference>
<dbReference type="PIRSF" id="PIRSF037238">
    <property type="entry name" value="Carboxypeptidase_G2"/>
    <property type="match status" value="1"/>
</dbReference>
<dbReference type="InterPro" id="IPR002933">
    <property type="entry name" value="Peptidase_M20"/>
</dbReference>
<dbReference type="InterPro" id="IPR001261">
    <property type="entry name" value="ArgE/DapE_CS"/>
</dbReference>
<keyword evidence="4" id="KW-0862">Zinc</keyword>
<evidence type="ECO:0000256" key="2">
    <source>
        <dbReference type="ARBA" id="ARBA00022723"/>
    </source>
</evidence>
<protein>
    <recommendedName>
        <fullName evidence="5">Peptidase M20 dimerisation domain-containing protein</fullName>
    </recommendedName>
</protein>
<dbReference type="PROSITE" id="PS00758">
    <property type="entry name" value="ARGE_DAPE_CPG2_1"/>
    <property type="match status" value="1"/>
</dbReference>
<organism evidence="6">
    <name type="scientific">marine metagenome</name>
    <dbReference type="NCBI Taxonomy" id="408172"/>
    <lineage>
        <taxon>unclassified sequences</taxon>
        <taxon>metagenomes</taxon>
        <taxon>ecological metagenomes</taxon>
    </lineage>
</organism>
<evidence type="ECO:0000256" key="1">
    <source>
        <dbReference type="ARBA" id="ARBA00001947"/>
    </source>
</evidence>
<name>A0A381SND2_9ZZZZ</name>
<dbReference type="Gene3D" id="3.30.70.360">
    <property type="match status" value="1"/>
</dbReference>
<dbReference type="PANTHER" id="PTHR43808">
    <property type="entry name" value="ACETYLORNITHINE DEACETYLASE"/>
    <property type="match status" value="1"/>
</dbReference>
<evidence type="ECO:0000256" key="3">
    <source>
        <dbReference type="ARBA" id="ARBA00022801"/>
    </source>
</evidence>